<dbReference type="SUPFAM" id="SSF46894">
    <property type="entry name" value="C-terminal effector domain of the bipartite response regulators"/>
    <property type="match status" value="1"/>
</dbReference>
<comment type="caution">
    <text evidence="8">The sequence shown here is derived from an EMBL/GenBank/DDBJ whole genome shotgun (WGS) entry which is preliminary data.</text>
</comment>
<comment type="similarity">
    <text evidence="1">Belongs to the AfsR/DnrI/RedD regulatory family.</text>
</comment>
<proteinExistence type="inferred from homology"/>
<dbReference type="Gene3D" id="1.10.10.10">
    <property type="entry name" value="Winged helix-like DNA-binding domain superfamily/Winged helix DNA-binding domain"/>
    <property type="match status" value="2"/>
</dbReference>
<evidence type="ECO:0000256" key="5">
    <source>
        <dbReference type="PROSITE-ProRule" id="PRU00339"/>
    </source>
</evidence>
<keyword evidence="3 6" id="KW-0238">DNA-binding</keyword>
<keyword evidence="5" id="KW-0802">TPR repeat</keyword>
<evidence type="ECO:0000313" key="8">
    <source>
        <dbReference type="EMBL" id="TDC89237.1"/>
    </source>
</evidence>
<protein>
    <submittedName>
        <fullName evidence="8">AfsR/SARP family transcriptional regulator</fullName>
    </submittedName>
</protein>
<dbReference type="InterPro" id="IPR036388">
    <property type="entry name" value="WH-like_DNA-bd_sf"/>
</dbReference>
<feature type="domain" description="OmpR/PhoB-type" evidence="7">
    <location>
        <begin position="1"/>
        <end position="97"/>
    </location>
</feature>
<accession>A0A4R4UCC5</accession>
<dbReference type="SUPFAM" id="SSF48452">
    <property type="entry name" value="TPR-like"/>
    <property type="match status" value="4"/>
</dbReference>
<dbReference type="Gene3D" id="3.40.50.300">
    <property type="entry name" value="P-loop containing nucleotide triphosphate hydrolases"/>
    <property type="match status" value="1"/>
</dbReference>
<keyword evidence="2" id="KW-0805">Transcription regulation</keyword>
<dbReference type="Pfam" id="PF00486">
    <property type="entry name" value="Trans_reg_C"/>
    <property type="match status" value="1"/>
</dbReference>
<dbReference type="InterPro" id="IPR005158">
    <property type="entry name" value="BTAD"/>
</dbReference>
<dbReference type="Pfam" id="PF00931">
    <property type="entry name" value="NB-ARC"/>
    <property type="match status" value="1"/>
</dbReference>
<dbReference type="InterPro" id="IPR002182">
    <property type="entry name" value="NB-ARC"/>
</dbReference>
<dbReference type="Pfam" id="PF03704">
    <property type="entry name" value="BTAD"/>
    <property type="match status" value="1"/>
</dbReference>
<dbReference type="GO" id="GO:0006355">
    <property type="term" value="P:regulation of DNA-templated transcription"/>
    <property type="evidence" value="ECO:0007669"/>
    <property type="project" value="InterPro"/>
</dbReference>
<dbReference type="GO" id="GO:0043531">
    <property type="term" value="F:ADP binding"/>
    <property type="evidence" value="ECO:0007669"/>
    <property type="project" value="InterPro"/>
</dbReference>
<dbReference type="CDD" id="cd15831">
    <property type="entry name" value="BTAD"/>
    <property type="match status" value="1"/>
</dbReference>
<dbReference type="PROSITE" id="PS50005">
    <property type="entry name" value="TPR"/>
    <property type="match status" value="1"/>
</dbReference>
<evidence type="ECO:0000313" key="9">
    <source>
        <dbReference type="Proteomes" id="UP000295258"/>
    </source>
</evidence>
<gene>
    <name evidence="8" type="ORF">E1292_44775</name>
</gene>
<dbReference type="PANTHER" id="PTHR35807:SF1">
    <property type="entry name" value="TRANSCRIPTIONAL REGULATOR REDD"/>
    <property type="match status" value="1"/>
</dbReference>
<dbReference type="InterPro" id="IPR016032">
    <property type="entry name" value="Sig_transdc_resp-reg_C-effctor"/>
</dbReference>
<dbReference type="GO" id="GO:0003677">
    <property type="term" value="F:DNA binding"/>
    <property type="evidence" value="ECO:0007669"/>
    <property type="project" value="UniProtKB-UniRule"/>
</dbReference>
<dbReference type="Gene3D" id="1.25.40.10">
    <property type="entry name" value="Tetratricopeptide repeat domain"/>
    <property type="match status" value="3"/>
</dbReference>
<keyword evidence="4" id="KW-0804">Transcription</keyword>
<feature type="DNA-binding region" description="OmpR/PhoB-type" evidence="6">
    <location>
        <begin position="1"/>
        <end position="97"/>
    </location>
</feature>
<evidence type="ECO:0000256" key="2">
    <source>
        <dbReference type="ARBA" id="ARBA00023015"/>
    </source>
</evidence>
<dbReference type="Proteomes" id="UP000295258">
    <property type="component" value="Unassembled WGS sequence"/>
</dbReference>
<dbReference type="Pfam" id="PF13424">
    <property type="entry name" value="TPR_12"/>
    <property type="match status" value="1"/>
</dbReference>
<name>A0A4R4UCC5_9ACTN</name>
<dbReference type="PROSITE" id="PS51755">
    <property type="entry name" value="OMPR_PHOB"/>
    <property type="match status" value="1"/>
</dbReference>
<dbReference type="SMART" id="SM00028">
    <property type="entry name" value="TPR"/>
    <property type="match status" value="8"/>
</dbReference>
<dbReference type="InterPro" id="IPR027417">
    <property type="entry name" value="P-loop_NTPase"/>
</dbReference>
<dbReference type="PRINTS" id="PR00364">
    <property type="entry name" value="DISEASERSIST"/>
</dbReference>
<evidence type="ECO:0000256" key="1">
    <source>
        <dbReference type="ARBA" id="ARBA00005820"/>
    </source>
</evidence>
<dbReference type="SUPFAM" id="SSF52540">
    <property type="entry name" value="P-loop containing nucleoside triphosphate hydrolases"/>
    <property type="match status" value="1"/>
</dbReference>
<keyword evidence="9" id="KW-1185">Reference proteome</keyword>
<dbReference type="PANTHER" id="PTHR35807">
    <property type="entry name" value="TRANSCRIPTIONAL REGULATOR REDD-RELATED"/>
    <property type="match status" value="1"/>
</dbReference>
<evidence type="ECO:0000256" key="4">
    <source>
        <dbReference type="ARBA" id="ARBA00023163"/>
    </source>
</evidence>
<evidence type="ECO:0000256" key="6">
    <source>
        <dbReference type="PROSITE-ProRule" id="PRU01091"/>
    </source>
</evidence>
<feature type="repeat" description="TPR" evidence="5">
    <location>
        <begin position="705"/>
        <end position="738"/>
    </location>
</feature>
<dbReference type="InterPro" id="IPR001867">
    <property type="entry name" value="OmpR/PhoB-type_DNA-bd"/>
</dbReference>
<evidence type="ECO:0000256" key="3">
    <source>
        <dbReference type="ARBA" id="ARBA00023125"/>
    </source>
</evidence>
<dbReference type="GO" id="GO:0000160">
    <property type="term" value="P:phosphorelay signal transduction system"/>
    <property type="evidence" value="ECO:0007669"/>
    <property type="project" value="InterPro"/>
</dbReference>
<reference evidence="8 9" key="1">
    <citation type="submission" date="2019-03" db="EMBL/GenBank/DDBJ databases">
        <title>Draft genome sequences of novel Actinobacteria.</title>
        <authorList>
            <person name="Sahin N."/>
            <person name="Ay H."/>
            <person name="Saygin H."/>
        </authorList>
    </citation>
    <scope>NUCLEOTIDE SEQUENCE [LARGE SCALE GENOMIC DNA]</scope>
    <source>
        <strain evidence="8 9">KC310</strain>
    </source>
</reference>
<evidence type="ECO:0000259" key="7">
    <source>
        <dbReference type="PROSITE" id="PS51755"/>
    </source>
</evidence>
<dbReference type="SMART" id="SM01043">
    <property type="entry name" value="BTAD"/>
    <property type="match status" value="1"/>
</dbReference>
<organism evidence="8 9">
    <name type="scientific">Nonomuraea deserti</name>
    <dbReference type="NCBI Taxonomy" id="1848322"/>
    <lineage>
        <taxon>Bacteria</taxon>
        <taxon>Bacillati</taxon>
        <taxon>Actinomycetota</taxon>
        <taxon>Actinomycetes</taxon>
        <taxon>Streptosporangiales</taxon>
        <taxon>Streptosporangiaceae</taxon>
        <taxon>Nonomuraea</taxon>
    </lineage>
</organism>
<dbReference type="InterPro" id="IPR011990">
    <property type="entry name" value="TPR-like_helical_dom_sf"/>
</dbReference>
<dbReference type="InterPro" id="IPR051677">
    <property type="entry name" value="AfsR-DnrI-RedD_regulator"/>
</dbReference>
<dbReference type="SMART" id="SM00862">
    <property type="entry name" value="Trans_reg_C"/>
    <property type="match status" value="1"/>
</dbReference>
<dbReference type="AlphaFoldDB" id="A0A4R4UCC5"/>
<dbReference type="RefSeq" id="WP_132605884.1">
    <property type="nucleotide sequence ID" value="NZ_SMKO01000234.1"/>
</dbReference>
<sequence>MELEVLSRFRVRVGGRWLAPGSMKQRSLLGLLALQPGAAVSYDEIAEVLWGPDAPSSGRRLIHTHVARLRRLMEPGLRRPAAAKVLIGVRDGYRLSAENIRLDLVRFDDLVRRAGEADGGDALELLDEALSCWRGRPLADLPTALQHHPAAVAARGRWLETVTSHAELAMSLGAYGRAVEPLRAGTAAEPLHEGLHAQLMLALSGCGQQAAALTVFDQIRARLVDELGIEPGYLVREAQARVLHGTLPRREHGTPSWWRPAQLPPDAAGFAGRAKELAFLDGLPRAGDAVVVVTGMPGVGKTALALHWAHRIAGRFPDGQLHVNLRGYDLASPLEPAQALAAMLGALGVPADQVPVEVDEAAALYRTLLHDRRLLVLLDNARDAEQVRPLLPGRTGSLVLVTSRDHLTGLIVTHGARRLDVGPLTQEDGLALLARVLDRGGDDVEGAAAARLVQACGRLPLALRIAAATLAEHPDQSIGGYLDGLGSAGLLTGLAVEGDPQACVKIAFDHSYRDLPAAARRLFRLLGHVPGTDVRADAAAALADLPAGQAESLLRLLVSAHLVEARGSGWYGLHDLLRLYAREQSHGEDAGPALTRLMDWYVHTADAAAGLLYPGKVRLPIGARPATAAAFGDEAGAVAWMEREKANLVAAVRHAAEHGPRSAAWLLADTLRGYFWIQWPAPGWGTTVRSGLAAAAGAGDLRAQAACHLGLGTAHQATEQYAQAVRHYTTALELARQAGWSDGTAEILYELGLARWWLGAPQDSADLLTNALALYQRTGRPAGQAAALLHLGVVQRHLGRLRSAATYQARALAAYRRLGSRLGQAQALGNLGITYHEMSRPNPAAQRLDTALSLLEHGENRFDQAYFLCTAAAVHRDAGRLDAALDAATAAHDLSRAIGHRPLEADACNTLAGVHLALGDHRRALDRCGRALQLTGESAFRAPRVGAWLGLAAAHQDAGRPADALESARLALAAASADGFRLLEGRSWAAMAGAQHALGDAQQALQDAGKALAVYRLTGHALGEAHMLSLIGSLVRDQDGAEEALPYWRGAFGLFRGMGRPEAEVLRPLLRGMWSGTRAAEPADREPPA</sequence>
<dbReference type="InterPro" id="IPR019734">
    <property type="entry name" value="TPR_rpt"/>
</dbReference>
<dbReference type="EMBL" id="SMKO01000234">
    <property type="protein sequence ID" value="TDC89237.1"/>
    <property type="molecule type" value="Genomic_DNA"/>
</dbReference>